<dbReference type="RefSeq" id="WP_153663835.1">
    <property type="nucleotide sequence ID" value="NZ_JAAIKR010000005.1"/>
</dbReference>
<dbReference type="Pfam" id="PF01625">
    <property type="entry name" value="PMSR"/>
    <property type="match status" value="1"/>
</dbReference>
<evidence type="ECO:0000313" key="10">
    <source>
        <dbReference type="Proteomes" id="UP000811844"/>
    </source>
</evidence>
<comment type="similarity">
    <text evidence="7">Belongs to the MsrA Met sulfoxide reductase family.</text>
</comment>
<evidence type="ECO:0000256" key="2">
    <source>
        <dbReference type="ARBA" id="ARBA00023268"/>
    </source>
</evidence>
<keyword evidence="10" id="KW-1185">Reference proteome</keyword>
<dbReference type="Gene3D" id="2.170.150.20">
    <property type="entry name" value="Peptide methionine sulfoxide reductase"/>
    <property type="match status" value="1"/>
</dbReference>
<dbReference type="GO" id="GO:0008113">
    <property type="term" value="F:peptide-methionine (S)-S-oxide reductase activity"/>
    <property type="evidence" value="ECO:0007669"/>
    <property type="project" value="UniProtKB-EC"/>
</dbReference>
<dbReference type="Proteomes" id="UP000811844">
    <property type="component" value="Unassembled WGS sequence"/>
</dbReference>
<dbReference type="InterPro" id="IPR002579">
    <property type="entry name" value="Met_Sox_Rdtase_MsrB_dom"/>
</dbReference>
<dbReference type="InterPro" id="IPR002569">
    <property type="entry name" value="Met_Sox_Rdtase_MsrA_dom"/>
</dbReference>
<dbReference type="EC" id="1.8.4.11" evidence="7"/>
<reference evidence="9 10" key="1">
    <citation type="submission" date="2020-02" db="EMBL/GenBank/DDBJ databases">
        <title>Shewanella WXL01 sp. nov., a marine bacterium isolated from green algae in Luhuitou Fringing Reef (Northern South China Sea).</title>
        <authorList>
            <person name="Wang X."/>
        </authorList>
    </citation>
    <scope>NUCLEOTIDE SEQUENCE [LARGE SCALE GENOMIC DNA]</scope>
    <source>
        <strain evidence="9 10">MCCC 1A01895</strain>
    </source>
</reference>
<evidence type="ECO:0000313" key="9">
    <source>
        <dbReference type="EMBL" id="MBR9727755.1"/>
    </source>
</evidence>
<comment type="catalytic activity">
    <reaction evidence="4 7">
        <text>L-methionyl-[protein] + [thioredoxin]-disulfide + H2O = L-methionyl-(S)-S-oxide-[protein] + [thioredoxin]-dithiol</text>
        <dbReference type="Rhea" id="RHEA:14217"/>
        <dbReference type="Rhea" id="RHEA-COMP:10698"/>
        <dbReference type="Rhea" id="RHEA-COMP:10700"/>
        <dbReference type="Rhea" id="RHEA-COMP:12313"/>
        <dbReference type="Rhea" id="RHEA-COMP:12315"/>
        <dbReference type="ChEBI" id="CHEBI:15377"/>
        <dbReference type="ChEBI" id="CHEBI:16044"/>
        <dbReference type="ChEBI" id="CHEBI:29950"/>
        <dbReference type="ChEBI" id="CHEBI:44120"/>
        <dbReference type="ChEBI" id="CHEBI:50058"/>
        <dbReference type="EC" id="1.8.4.11"/>
    </reaction>
</comment>
<dbReference type="InterPro" id="IPR011057">
    <property type="entry name" value="Mss4-like_sf"/>
</dbReference>
<gene>
    <name evidence="7" type="primary">msrA</name>
    <name evidence="9" type="ORF">G3R48_07120</name>
</gene>
<proteinExistence type="inferred from homology"/>
<accession>A0ABS5I166</accession>
<dbReference type="Pfam" id="PF01641">
    <property type="entry name" value="SelR"/>
    <property type="match status" value="1"/>
</dbReference>
<name>A0ABS5I166_9GAMM</name>
<protein>
    <recommendedName>
        <fullName evidence="7">Peptide methionine sulfoxide reductase MsrA</fullName>
        <shortName evidence="7">Protein-methionine-S-oxide reductase</shortName>
        <ecNumber evidence="7">1.8.4.11</ecNumber>
    </recommendedName>
    <alternativeName>
        <fullName evidence="7">Peptide-methionine (S)-S-oxide reductase</fullName>
        <shortName evidence="7">Peptide Met(O) reductase</shortName>
    </alternativeName>
</protein>
<dbReference type="EMBL" id="JAAIKR010000005">
    <property type="protein sequence ID" value="MBR9727755.1"/>
    <property type="molecule type" value="Genomic_DNA"/>
</dbReference>
<keyword evidence="1 7" id="KW-0560">Oxidoreductase</keyword>
<dbReference type="PANTHER" id="PTHR43774">
    <property type="entry name" value="PEPTIDE METHIONINE SULFOXIDE REDUCTASE"/>
    <property type="match status" value="1"/>
</dbReference>
<evidence type="ECO:0000256" key="7">
    <source>
        <dbReference type="HAMAP-Rule" id="MF_01401"/>
    </source>
</evidence>
<dbReference type="NCBIfam" id="NF004036">
    <property type="entry name" value="PRK05508.1"/>
    <property type="match status" value="1"/>
</dbReference>
<dbReference type="HAMAP" id="MF_01401">
    <property type="entry name" value="MsrA"/>
    <property type="match status" value="1"/>
</dbReference>
<dbReference type="NCBIfam" id="TIGR00401">
    <property type="entry name" value="msrA"/>
    <property type="match status" value="1"/>
</dbReference>
<dbReference type="Gene3D" id="3.30.1060.10">
    <property type="entry name" value="Peptide methionine sulphoxide reductase MsrA"/>
    <property type="match status" value="1"/>
</dbReference>
<evidence type="ECO:0000256" key="6">
    <source>
        <dbReference type="ARBA" id="ARBA00048782"/>
    </source>
</evidence>
<keyword evidence="2" id="KW-0511">Multifunctional enzyme</keyword>
<dbReference type="InterPro" id="IPR036509">
    <property type="entry name" value="Met_Sox_Rdtase_MsrA_sf"/>
</dbReference>
<comment type="catalytic activity">
    <reaction evidence="5">
        <text>L-methionyl-[protein] + [thioredoxin]-disulfide + H2O = L-methionyl-(R)-S-oxide-[protein] + [thioredoxin]-dithiol</text>
        <dbReference type="Rhea" id="RHEA:24164"/>
        <dbReference type="Rhea" id="RHEA-COMP:10698"/>
        <dbReference type="Rhea" id="RHEA-COMP:10700"/>
        <dbReference type="Rhea" id="RHEA-COMP:12313"/>
        <dbReference type="Rhea" id="RHEA-COMP:12314"/>
        <dbReference type="ChEBI" id="CHEBI:15377"/>
        <dbReference type="ChEBI" id="CHEBI:16044"/>
        <dbReference type="ChEBI" id="CHEBI:29950"/>
        <dbReference type="ChEBI" id="CHEBI:45764"/>
        <dbReference type="ChEBI" id="CHEBI:50058"/>
        <dbReference type="EC" id="1.8.4.12"/>
    </reaction>
</comment>
<comment type="catalytic activity">
    <reaction evidence="6 7">
        <text>[thioredoxin]-disulfide + L-methionine + H2O = L-methionine (S)-S-oxide + [thioredoxin]-dithiol</text>
        <dbReference type="Rhea" id="RHEA:19993"/>
        <dbReference type="Rhea" id="RHEA-COMP:10698"/>
        <dbReference type="Rhea" id="RHEA-COMP:10700"/>
        <dbReference type="ChEBI" id="CHEBI:15377"/>
        <dbReference type="ChEBI" id="CHEBI:29950"/>
        <dbReference type="ChEBI" id="CHEBI:50058"/>
        <dbReference type="ChEBI" id="CHEBI:57844"/>
        <dbReference type="ChEBI" id="CHEBI:58772"/>
        <dbReference type="EC" id="1.8.4.11"/>
    </reaction>
</comment>
<evidence type="ECO:0000256" key="1">
    <source>
        <dbReference type="ARBA" id="ARBA00023002"/>
    </source>
</evidence>
<dbReference type="NCBIfam" id="NF004042">
    <property type="entry name" value="PRK05550.1"/>
    <property type="match status" value="1"/>
</dbReference>
<feature type="active site" evidence="7">
    <location>
        <position position="139"/>
    </location>
</feature>
<comment type="function">
    <text evidence="3 7">Has an important function as a repair enzyme for proteins that have been inactivated by oxidation. Catalyzes the reversible oxidation-reduction of methionine sulfoxide in proteins to methionine.</text>
</comment>
<dbReference type="PROSITE" id="PS51790">
    <property type="entry name" value="MSRB"/>
    <property type="match status" value="1"/>
</dbReference>
<dbReference type="SUPFAM" id="SSF55068">
    <property type="entry name" value="Peptide methionine sulfoxide reductase"/>
    <property type="match status" value="1"/>
</dbReference>
<comment type="caution">
    <text evidence="9">The sequence shown here is derived from an EMBL/GenBank/DDBJ whole genome shotgun (WGS) entry which is preliminary data.</text>
</comment>
<feature type="domain" description="MsrB" evidence="8">
    <location>
        <begin position="1"/>
        <end position="117"/>
    </location>
</feature>
<evidence type="ECO:0000256" key="4">
    <source>
        <dbReference type="ARBA" id="ARBA00047806"/>
    </source>
</evidence>
<organism evidence="9 10">
    <name type="scientific">Shewanella intestini</name>
    <dbReference type="NCBI Taxonomy" id="2017544"/>
    <lineage>
        <taxon>Bacteria</taxon>
        <taxon>Pseudomonadati</taxon>
        <taxon>Pseudomonadota</taxon>
        <taxon>Gammaproteobacteria</taxon>
        <taxon>Alteromonadales</taxon>
        <taxon>Shewanellaceae</taxon>
        <taxon>Shewanella</taxon>
    </lineage>
</organism>
<dbReference type="SUPFAM" id="SSF51316">
    <property type="entry name" value="Mss4-like"/>
    <property type="match status" value="1"/>
</dbReference>
<evidence type="ECO:0000256" key="5">
    <source>
        <dbReference type="ARBA" id="ARBA00048488"/>
    </source>
</evidence>
<evidence type="ECO:0000256" key="3">
    <source>
        <dbReference type="ARBA" id="ARBA00024679"/>
    </source>
</evidence>
<sequence length="309" mass="34301">MKILSEFEKFVIEQKGTERPYSGEYNDHNAAGVYHCKKCDAPLYLSEHKFVAHCGWPAFDNEINSAVTRVPDLDGSRTEITCSHCDAHLGHVFEGEQLTVNNIRHCVNSISMTFKATKQEVNDDDRAVTLALATFGGGCFWCLEAVFSQLNGVEAVSSGYSGGNADDANYHAVCQGITAHVEVVQVSFDASIITYETLLAVFFSAHDPTTLNRQGNDVGPQYRSAIFVHDQQQAEAVKTCIDALTQQCVFDTPIVTQVTAYERFYPAEANHDNYYANNQQQPYCQFVVRPKVDKIKQLFAQALKSQSAT</sequence>
<dbReference type="PANTHER" id="PTHR43774:SF1">
    <property type="entry name" value="PEPTIDE METHIONINE SULFOXIDE REDUCTASE MSRA 2"/>
    <property type="match status" value="1"/>
</dbReference>
<evidence type="ECO:0000259" key="8">
    <source>
        <dbReference type="PROSITE" id="PS51790"/>
    </source>
</evidence>
<dbReference type="GO" id="GO:0033743">
    <property type="term" value="F:peptide-methionine (R)-S-oxide reductase activity"/>
    <property type="evidence" value="ECO:0007669"/>
    <property type="project" value="UniProtKB-EC"/>
</dbReference>